<dbReference type="STRING" id="1515746.HR45_04160"/>
<comment type="caution">
    <text evidence="2">The sequence shown here is derived from an EMBL/GenBank/DDBJ whole genome shotgun (WGS) entry which is preliminary data.</text>
</comment>
<keyword evidence="1" id="KW-0812">Transmembrane</keyword>
<dbReference type="InterPro" id="IPR045584">
    <property type="entry name" value="Pilin-like"/>
</dbReference>
<keyword evidence="3" id="KW-1185">Reference proteome</keyword>
<reference evidence="2 3" key="1">
    <citation type="submission" date="2014-06" db="EMBL/GenBank/DDBJ databases">
        <title>Shewanella sp. YQH10.</title>
        <authorList>
            <person name="Liu Y."/>
            <person name="Zeng R."/>
        </authorList>
    </citation>
    <scope>NUCLEOTIDE SEQUENCE [LARGE SCALE GENOMIC DNA]</scope>
    <source>
        <strain evidence="2 3">YQH10</strain>
    </source>
</reference>
<dbReference type="SUPFAM" id="SSF54523">
    <property type="entry name" value="Pili subunits"/>
    <property type="match status" value="1"/>
</dbReference>
<dbReference type="EMBL" id="JPEO01000002">
    <property type="protein sequence ID" value="KFZ38626.1"/>
    <property type="molecule type" value="Genomic_DNA"/>
</dbReference>
<evidence type="ECO:0000313" key="3">
    <source>
        <dbReference type="Proteomes" id="UP000029264"/>
    </source>
</evidence>
<gene>
    <name evidence="2" type="ORF">HR45_04160</name>
</gene>
<dbReference type="Proteomes" id="UP000029264">
    <property type="component" value="Unassembled WGS sequence"/>
</dbReference>
<keyword evidence="1" id="KW-1133">Transmembrane helix</keyword>
<dbReference type="Pfam" id="PF07963">
    <property type="entry name" value="N_methyl"/>
    <property type="match status" value="1"/>
</dbReference>
<dbReference type="AlphaFoldDB" id="A0A094K1T1"/>
<dbReference type="eggNOG" id="COG4970">
    <property type="taxonomic scope" value="Bacteria"/>
</dbReference>
<name>A0A094K1T1_9GAMM</name>
<evidence type="ECO:0000313" key="2">
    <source>
        <dbReference type="EMBL" id="KFZ38626.1"/>
    </source>
</evidence>
<accession>A0A094K1T1</accession>
<dbReference type="InterPro" id="IPR012902">
    <property type="entry name" value="N_methyl_site"/>
</dbReference>
<dbReference type="NCBIfam" id="TIGR02532">
    <property type="entry name" value="IV_pilin_GFxxxE"/>
    <property type="match status" value="1"/>
</dbReference>
<keyword evidence="1" id="KW-0472">Membrane</keyword>
<dbReference type="Gene3D" id="3.30.700.10">
    <property type="entry name" value="Glycoprotein, Type 4 Pilin"/>
    <property type="match status" value="1"/>
</dbReference>
<evidence type="ECO:0008006" key="4">
    <source>
        <dbReference type="Google" id="ProtNLM"/>
    </source>
</evidence>
<protein>
    <recommendedName>
        <fullName evidence="4">Prepilin-type N-terminal cleavage/methylation domain-containing protein</fullName>
    </recommendedName>
</protein>
<sequence length="154" mass="16054">MVIREQGLSLVEMMVTVAVAGILALYGGSLTSRWLGKQKLQAAEEMLQQGYAKARAVALSNGAVSGVNGSSLLVLTNKQICVHNSDHSAVDCSDALWHAELPVDSATIANQQTTCIAFNSAGLPASGTLGTTNCTQSTQYSMSKGSDDANGYLE</sequence>
<organism evidence="2 3">
    <name type="scientific">Shewanella mangrovi</name>
    <dbReference type="NCBI Taxonomy" id="1515746"/>
    <lineage>
        <taxon>Bacteria</taxon>
        <taxon>Pseudomonadati</taxon>
        <taxon>Pseudomonadota</taxon>
        <taxon>Gammaproteobacteria</taxon>
        <taxon>Alteromonadales</taxon>
        <taxon>Shewanellaceae</taxon>
        <taxon>Shewanella</taxon>
    </lineage>
</organism>
<proteinExistence type="predicted"/>
<evidence type="ECO:0000256" key="1">
    <source>
        <dbReference type="SAM" id="Phobius"/>
    </source>
</evidence>
<feature type="transmembrane region" description="Helical" evidence="1">
    <location>
        <begin position="6"/>
        <end position="27"/>
    </location>
</feature>